<feature type="transmembrane region" description="Helical" evidence="2">
    <location>
        <begin position="16"/>
        <end position="43"/>
    </location>
</feature>
<evidence type="ECO:0000256" key="1">
    <source>
        <dbReference type="SAM" id="MobiDB-lite"/>
    </source>
</evidence>
<feature type="transmembrane region" description="Helical" evidence="2">
    <location>
        <begin position="55"/>
        <end position="78"/>
    </location>
</feature>
<feature type="transmembrane region" description="Helical" evidence="2">
    <location>
        <begin position="90"/>
        <end position="110"/>
    </location>
</feature>
<keyword evidence="2" id="KW-0472">Membrane</keyword>
<dbReference type="EMBL" id="MLAK01000660">
    <property type="protein sequence ID" value="OHT08679.1"/>
    <property type="molecule type" value="Genomic_DNA"/>
</dbReference>
<organism evidence="3 4">
    <name type="scientific">Tritrichomonas foetus</name>
    <dbReference type="NCBI Taxonomy" id="1144522"/>
    <lineage>
        <taxon>Eukaryota</taxon>
        <taxon>Metamonada</taxon>
        <taxon>Parabasalia</taxon>
        <taxon>Tritrichomonadida</taxon>
        <taxon>Tritrichomonadidae</taxon>
        <taxon>Tritrichomonas</taxon>
    </lineage>
</organism>
<dbReference type="AlphaFoldDB" id="A0A1J4KB88"/>
<dbReference type="RefSeq" id="XP_068361815.1">
    <property type="nucleotide sequence ID" value="XM_068492073.1"/>
</dbReference>
<proteinExistence type="predicted"/>
<keyword evidence="2" id="KW-0812">Transmembrane</keyword>
<sequence length="245" mass="27668">MNEVLGLSEQGIKGKVAFWMILMSFVLPLCSAAFSIYWLILLADSIWLKSVGSSLFIATFFLLLLSLSSFAFNILSILQIKIIYEKMAYQLYIVLTTVSLVLCCICLSLSSYSSADRAYQEITDYCVRNNNQNNVISFLSKYSTQYSKKRYILRKTVDANAVLAGIFGAWLASFAILFTALFMIKDIDDKQYLLSKQQNGHGYDQQEDENQSSHEMLSDHQNQNDFTFDSANQENISQNESSGAA</sequence>
<gene>
    <name evidence="3" type="ORF">TRFO_04737</name>
</gene>
<reference evidence="3" key="1">
    <citation type="submission" date="2016-10" db="EMBL/GenBank/DDBJ databases">
        <authorList>
            <person name="Benchimol M."/>
            <person name="Almeida L.G."/>
            <person name="Vasconcelos A.T."/>
            <person name="Perreira-Neves A."/>
            <person name="Rosa I.A."/>
            <person name="Tasca T."/>
            <person name="Bogo M.R."/>
            <person name="de Souza W."/>
        </authorList>
    </citation>
    <scope>NUCLEOTIDE SEQUENCE [LARGE SCALE GENOMIC DNA]</scope>
    <source>
        <strain evidence="3">K</strain>
    </source>
</reference>
<evidence type="ECO:0000313" key="4">
    <source>
        <dbReference type="Proteomes" id="UP000179807"/>
    </source>
</evidence>
<comment type="caution">
    <text evidence="3">The sequence shown here is derived from an EMBL/GenBank/DDBJ whole genome shotgun (WGS) entry which is preliminary data.</text>
</comment>
<keyword evidence="4" id="KW-1185">Reference proteome</keyword>
<feature type="compositionally biased region" description="Polar residues" evidence="1">
    <location>
        <begin position="213"/>
        <end position="245"/>
    </location>
</feature>
<evidence type="ECO:0008006" key="5">
    <source>
        <dbReference type="Google" id="ProtNLM"/>
    </source>
</evidence>
<dbReference type="VEuPathDB" id="TrichDB:TRFO_04737"/>
<keyword evidence="2" id="KW-1133">Transmembrane helix</keyword>
<dbReference type="GeneID" id="94826777"/>
<evidence type="ECO:0000313" key="3">
    <source>
        <dbReference type="EMBL" id="OHT08679.1"/>
    </source>
</evidence>
<dbReference type="Proteomes" id="UP000179807">
    <property type="component" value="Unassembled WGS sequence"/>
</dbReference>
<name>A0A1J4KB88_9EUKA</name>
<evidence type="ECO:0000256" key="2">
    <source>
        <dbReference type="SAM" id="Phobius"/>
    </source>
</evidence>
<accession>A0A1J4KB88</accession>
<protein>
    <recommendedName>
        <fullName evidence="5">Transmembrane protein</fullName>
    </recommendedName>
</protein>
<feature type="region of interest" description="Disordered" evidence="1">
    <location>
        <begin position="199"/>
        <end position="245"/>
    </location>
</feature>
<feature type="transmembrane region" description="Helical" evidence="2">
    <location>
        <begin position="161"/>
        <end position="184"/>
    </location>
</feature>